<dbReference type="PROSITE" id="PS51857">
    <property type="entry name" value="CSD_2"/>
    <property type="match status" value="1"/>
</dbReference>
<dbReference type="PRINTS" id="PR00050">
    <property type="entry name" value="COLDSHOCK"/>
</dbReference>
<organism evidence="4 5">
    <name type="scientific">Methylocapsa palsarum</name>
    <dbReference type="NCBI Taxonomy" id="1612308"/>
    <lineage>
        <taxon>Bacteria</taxon>
        <taxon>Pseudomonadati</taxon>
        <taxon>Pseudomonadota</taxon>
        <taxon>Alphaproteobacteria</taxon>
        <taxon>Hyphomicrobiales</taxon>
        <taxon>Beijerinckiaceae</taxon>
        <taxon>Methylocapsa</taxon>
    </lineage>
</organism>
<reference evidence="4 5" key="1">
    <citation type="submission" date="2016-10" db="EMBL/GenBank/DDBJ databases">
        <authorList>
            <person name="de Groot N.N."/>
        </authorList>
    </citation>
    <scope>NUCLEOTIDE SEQUENCE [LARGE SCALE GENOMIC DNA]</scope>
    <source>
        <strain evidence="4 5">NE2</strain>
    </source>
</reference>
<evidence type="ECO:0000256" key="2">
    <source>
        <dbReference type="ARBA" id="ARBA00022490"/>
    </source>
</evidence>
<evidence type="ECO:0000259" key="3">
    <source>
        <dbReference type="PROSITE" id="PS51857"/>
    </source>
</evidence>
<dbReference type="PANTHER" id="PTHR11544">
    <property type="entry name" value="COLD SHOCK DOMAIN CONTAINING PROTEINS"/>
    <property type="match status" value="1"/>
</dbReference>
<dbReference type="AlphaFoldDB" id="A0A1I4CKD5"/>
<dbReference type="SUPFAM" id="SSF50249">
    <property type="entry name" value="Nucleic acid-binding proteins"/>
    <property type="match status" value="1"/>
</dbReference>
<dbReference type="GO" id="GO:0005829">
    <property type="term" value="C:cytosol"/>
    <property type="evidence" value="ECO:0007669"/>
    <property type="project" value="UniProtKB-ARBA"/>
</dbReference>
<protein>
    <submittedName>
        <fullName evidence="4">Cold shock protein (Beta-ribbon, CspA family)</fullName>
    </submittedName>
</protein>
<dbReference type="PIRSF" id="PIRSF002599">
    <property type="entry name" value="Cold_shock_A"/>
    <property type="match status" value="1"/>
</dbReference>
<keyword evidence="5" id="KW-1185">Reference proteome</keyword>
<evidence type="ECO:0000313" key="4">
    <source>
        <dbReference type="EMBL" id="SFK81724.1"/>
    </source>
</evidence>
<sequence>MTTGTVKWFNPDKGFGFIAPDSGGADAFVHISAVERAGLGDLREGQKISYELVADRKSGKMSADNLKAAD</sequence>
<dbReference type="STRING" id="1612308.SAMN05444581_12414"/>
<gene>
    <name evidence="4" type="ORF">SAMN05444581_12414</name>
</gene>
<dbReference type="SMART" id="SM00357">
    <property type="entry name" value="CSP"/>
    <property type="match status" value="1"/>
</dbReference>
<dbReference type="InterPro" id="IPR050181">
    <property type="entry name" value="Cold_shock_domain"/>
</dbReference>
<accession>A0A1I4CKD5</accession>
<dbReference type="Pfam" id="PF00313">
    <property type="entry name" value="CSD"/>
    <property type="match status" value="1"/>
</dbReference>
<name>A0A1I4CKD5_9HYPH</name>
<evidence type="ECO:0000256" key="1">
    <source>
        <dbReference type="ARBA" id="ARBA00004496"/>
    </source>
</evidence>
<keyword evidence="2" id="KW-0963">Cytoplasm</keyword>
<comment type="subcellular location">
    <subcellularLocation>
        <location evidence="1">Cytoplasm</location>
    </subcellularLocation>
</comment>
<dbReference type="InterPro" id="IPR011129">
    <property type="entry name" value="CSD"/>
</dbReference>
<dbReference type="InterPro" id="IPR012156">
    <property type="entry name" value="Cold_shock_CspA"/>
</dbReference>
<dbReference type="RefSeq" id="WP_091686182.1">
    <property type="nucleotide sequence ID" value="NZ_FOSN01000024.1"/>
</dbReference>
<dbReference type="InterPro" id="IPR002059">
    <property type="entry name" value="CSP_DNA-bd"/>
</dbReference>
<dbReference type="Gene3D" id="2.40.50.140">
    <property type="entry name" value="Nucleic acid-binding proteins"/>
    <property type="match status" value="1"/>
</dbReference>
<proteinExistence type="predicted"/>
<dbReference type="InterPro" id="IPR012340">
    <property type="entry name" value="NA-bd_OB-fold"/>
</dbReference>
<dbReference type="EMBL" id="FOSN01000024">
    <property type="protein sequence ID" value="SFK81724.1"/>
    <property type="molecule type" value="Genomic_DNA"/>
</dbReference>
<dbReference type="CDD" id="cd04458">
    <property type="entry name" value="CSP_CDS"/>
    <property type="match status" value="1"/>
</dbReference>
<dbReference type="OrthoDB" id="9801414at2"/>
<dbReference type="GO" id="GO:0003676">
    <property type="term" value="F:nucleic acid binding"/>
    <property type="evidence" value="ECO:0007669"/>
    <property type="project" value="InterPro"/>
</dbReference>
<evidence type="ECO:0000313" key="5">
    <source>
        <dbReference type="Proteomes" id="UP000198755"/>
    </source>
</evidence>
<feature type="domain" description="CSD" evidence="3">
    <location>
        <begin position="1"/>
        <end position="68"/>
    </location>
</feature>
<dbReference type="Proteomes" id="UP000198755">
    <property type="component" value="Unassembled WGS sequence"/>
</dbReference>